<dbReference type="GO" id="GO:0000272">
    <property type="term" value="P:polysaccharide catabolic process"/>
    <property type="evidence" value="ECO:0007669"/>
    <property type="project" value="InterPro"/>
</dbReference>
<keyword evidence="3" id="KW-1185">Reference proteome</keyword>
<dbReference type="AlphaFoldDB" id="W4VA35"/>
<dbReference type="GO" id="GO:0004553">
    <property type="term" value="F:hydrolase activity, hydrolyzing O-glycosyl compounds"/>
    <property type="evidence" value="ECO:0007669"/>
    <property type="project" value="InterPro"/>
</dbReference>
<dbReference type="Pfam" id="PF00404">
    <property type="entry name" value="Dockerin_1"/>
    <property type="match status" value="1"/>
</dbReference>
<dbReference type="InterPro" id="IPR016134">
    <property type="entry name" value="Dockerin_dom"/>
</dbReference>
<keyword evidence="2" id="KW-0456">Lyase</keyword>
<reference evidence="2" key="1">
    <citation type="journal article" date="2014" name="Genome Announc.">
        <title>Draft Genome Sequence of Clostridium straminisolvens Strain JCM 21531T, Isolated from a Cellulose-Degrading Bacterial Community.</title>
        <authorList>
            <person name="Yuki M."/>
            <person name="Oshima K."/>
            <person name="Suda W."/>
            <person name="Sakamoto M."/>
            <person name="Kitamura K."/>
            <person name="Iida T."/>
            <person name="Hattori M."/>
            <person name="Ohkuma M."/>
        </authorList>
    </citation>
    <scope>NUCLEOTIDE SEQUENCE [LARGE SCALE GENOMIC DNA]</scope>
    <source>
        <strain evidence="2">JCM 21531</strain>
    </source>
</reference>
<feature type="domain" description="Dockerin" evidence="1">
    <location>
        <begin position="30"/>
        <end position="70"/>
    </location>
</feature>
<evidence type="ECO:0000313" key="3">
    <source>
        <dbReference type="Proteomes" id="UP000019109"/>
    </source>
</evidence>
<evidence type="ECO:0000259" key="1">
    <source>
        <dbReference type="PROSITE" id="PS51766"/>
    </source>
</evidence>
<gene>
    <name evidence="2" type="ORF">JCM21531_3226</name>
</gene>
<organism evidence="2 3">
    <name type="scientific">Acetivibrio straminisolvens JCM 21531</name>
    <dbReference type="NCBI Taxonomy" id="1294263"/>
    <lineage>
        <taxon>Bacteria</taxon>
        <taxon>Bacillati</taxon>
        <taxon>Bacillota</taxon>
        <taxon>Clostridia</taxon>
        <taxon>Eubacteriales</taxon>
        <taxon>Oscillospiraceae</taxon>
        <taxon>Acetivibrio</taxon>
    </lineage>
</organism>
<dbReference type="STRING" id="1294263.JCM21531_3226"/>
<dbReference type="RefSeq" id="WP_173400190.1">
    <property type="nucleotide sequence ID" value="NZ_BAVR01000042.1"/>
</dbReference>
<comment type="caution">
    <text evidence="2">The sequence shown here is derived from an EMBL/GenBank/DDBJ whole genome shotgun (WGS) entry which is preliminary data.</text>
</comment>
<evidence type="ECO:0000313" key="2">
    <source>
        <dbReference type="EMBL" id="GAE89678.1"/>
    </source>
</evidence>
<dbReference type="InterPro" id="IPR036439">
    <property type="entry name" value="Dockerin_dom_sf"/>
</dbReference>
<dbReference type="GO" id="GO:0016829">
    <property type="term" value="F:lyase activity"/>
    <property type="evidence" value="ECO:0007669"/>
    <property type="project" value="UniProtKB-KW"/>
</dbReference>
<dbReference type="Proteomes" id="UP000019109">
    <property type="component" value="Unassembled WGS sequence"/>
</dbReference>
<sequence length="70" mass="7547">MKDEKTLMFLLALSLIIGLTANYCLSAGPASTKYGDLNADGNINSTDYNLAKRYILKTISEFPISNAGSL</sequence>
<dbReference type="InterPro" id="IPR002105">
    <property type="entry name" value="Dockerin_1_rpt"/>
</dbReference>
<proteinExistence type="predicted"/>
<dbReference type="Gene3D" id="1.10.1330.10">
    <property type="entry name" value="Dockerin domain"/>
    <property type="match status" value="1"/>
</dbReference>
<accession>W4VA35</accession>
<dbReference type="SUPFAM" id="SSF63446">
    <property type="entry name" value="Type I dockerin domain"/>
    <property type="match status" value="1"/>
</dbReference>
<name>W4VA35_9FIRM</name>
<protein>
    <submittedName>
        <fullName evidence="2">Rhamnogalacturonan lyase</fullName>
    </submittedName>
</protein>
<dbReference type="PROSITE" id="PS51766">
    <property type="entry name" value="DOCKERIN"/>
    <property type="match status" value="1"/>
</dbReference>
<dbReference type="EMBL" id="BAVR01000042">
    <property type="protein sequence ID" value="GAE89678.1"/>
    <property type="molecule type" value="Genomic_DNA"/>
</dbReference>